<sequence>MYWRALEAGERRGFRSASAPRERGRDGGGGVRDGLPRMRKRKHRRWRTRTGAQSNHLLRRLCALPRPSLRLHSHQKIGGAPGLPMSNTHHTRVIQFLLMSRVWTAPPPSMTAALTHSLLVPLLPHIVSDRANYRGWSGLRTTVQLDAIFKACEANANRLLECSCRVTVASETCAGLVSTTVWRLCVREEGDFNLRVKSIICRGAWRQRVLRCRSSLVYRREPWSRGAALAGQHPAVRQQLADMRAGTPYMRPGGFPTDLPDFRAYGTGCLVGGTMVATLEPRNEASGDVFELGVAESTVIEDYNGLVLVVWAVRDCHDDGRITLTRGGGSTAQGRLRPDRQLEAVEVDMSFHQGLLAPFSPELGELTLMYSRSSDGEKPTPRIVQVIDYGESASQPLLHADDCVSVWNPLDHNGHGSEYRVSAWRLAPFRLPSRTRVIALVPANGPDGGGPLMAVVAMLATWCDAQLHLPESHTGAFRIQVRPVFNGQPSAHVVSVKWTHVRLIDMAVTTYCSLPPMETSRPAYAVNPRDLRSWAQPLVYFCTYDSVHSYPQAVRPLRSCSSKLAFSKRSSNASKLACGDGGSADLCSDGTDLVSGSPTSRHGVRVATVRDSSSTSSAVTHAGARDRKGVSTAFDGTSVSTDPRTASCSPSSSSCHSTARLSGDGSAFAPHDSAGTDNGESTVLNGGDSIAEQCSTSCNNIGDREASVLSSDGSACVRHESAGTGDGDPTVLNGSDGVAEQCSTSCNKIREASVLGSDGSACVRHESAGTGDGVPTVLNCVRHESAGTGDGDSTLLNGGDGVAEQCSTSCNNIYEASVLSSDGSACARHKSNRRQWRRPGVDCDGIGGGIAGVSISMASPVATTASDANSSRPDEEDSPAVLNSSSETHAAPTALSRCTVDPTCLSNNGDAGIQHAAEGSGHVMATDDHGSETALTAATEPSAADAPPSTSVAKAPSARSSGARYCSRQCSHCGMLGHLVDRCWKLHPQLRRKTSPVEAASTAPASGEQSSAAQTPTKRRGGDNAHRRAGARLRATAGSKSSAGASNHTASKEERDLRKQVARLKQDAAVLCEHLAGLESRGKESAVPAAHAASCCSGQQSTA</sequence>
<feature type="region of interest" description="Disordered" evidence="1">
    <location>
        <begin position="1080"/>
        <end position="1103"/>
    </location>
</feature>
<feature type="compositionally biased region" description="Low complexity" evidence="1">
    <location>
        <begin position="643"/>
        <end position="654"/>
    </location>
</feature>
<proteinExistence type="predicted"/>
<feature type="compositionally biased region" description="Basic residues" evidence="1">
    <location>
        <begin position="37"/>
        <end position="48"/>
    </location>
</feature>
<feature type="region of interest" description="Disordered" evidence="1">
    <location>
        <begin position="861"/>
        <end position="894"/>
    </location>
</feature>
<evidence type="ECO:0000313" key="3">
    <source>
        <dbReference type="Proteomes" id="UP000664859"/>
    </source>
</evidence>
<organism evidence="2 3">
    <name type="scientific">Tribonema minus</name>
    <dbReference type="NCBI Taxonomy" id="303371"/>
    <lineage>
        <taxon>Eukaryota</taxon>
        <taxon>Sar</taxon>
        <taxon>Stramenopiles</taxon>
        <taxon>Ochrophyta</taxon>
        <taxon>PX clade</taxon>
        <taxon>Xanthophyceae</taxon>
        <taxon>Tribonematales</taxon>
        <taxon>Tribonemataceae</taxon>
        <taxon>Tribonema</taxon>
    </lineage>
</organism>
<feature type="region of interest" description="Disordered" evidence="1">
    <location>
        <begin position="995"/>
        <end position="1061"/>
    </location>
</feature>
<feature type="compositionally biased region" description="Polar residues" evidence="1">
    <location>
        <begin position="1003"/>
        <end position="1016"/>
    </location>
</feature>
<evidence type="ECO:0000256" key="1">
    <source>
        <dbReference type="SAM" id="MobiDB-lite"/>
    </source>
</evidence>
<feature type="compositionally biased region" description="Basic and acidic residues" evidence="1">
    <location>
        <begin position="1050"/>
        <end position="1059"/>
    </location>
</feature>
<feature type="compositionally biased region" description="Polar residues" evidence="1">
    <location>
        <begin position="610"/>
        <end position="619"/>
    </location>
</feature>
<comment type="caution">
    <text evidence="2">The sequence shown here is derived from an EMBL/GenBank/DDBJ whole genome shotgun (WGS) entry which is preliminary data.</text>
</comment>
<dbReference type="Proteomes" id="UP000664859">
    <property type="component" value="Unassembled WGS sequence"/>
</dbReference>
<protein>
    <submittedName>
        <fullName evidence="2">Uncharacterized protein</fullName>
    </submittedName>
</protein>
<dbReference type="AlphaFoldDB" id="A0A835Z3Y9"/>
<name>A0A835Z3Y9_9STRA</name>
<dbReference type="OrthoDB" id="5544992at2759"/>
<feature type="region of interest" description="Disordered" evidence="1">
    <location>
        <begin position="659"/>
        <end position="678"/>
    </location>
</feature>
<evidence type="ECO:0000313" key="2">
    <source>
        <dbReference type="EMBL" id="KAG5184580.1"/>
    </source>
</evidence>
<accession>A0A835Z3Y9</accession>
<feature type="compositionally biased region" description="Polar residues" evidence="1">
    <location>
        <begin position="861"/>
        <end position="871"/>
    </location>
</feature>
<feature type="region of interest" description="Disordered" evidence="1">
    <location>
        <begin position="922"/>
        <end position="960"/>
    </location>
</feature>
<feature type="region of interest" description="Disordered" evidence="1">
    <location>
        <begin position="609"/>
        <end position="654"/>
    </location>
</feature>
<reference evidence="2" key="1">
    <citation type="submission" date="2021-02" db="EMBL/GenBank/DDBJ databases">
        <title>First Annotated Genome of the Yellow-green Alga Tribonema minus.</title>
        <authorList>
            <person name="Mahan K.M."/>
        </authorList>
    </citation>
    <scope>NUCLEOTIDE SEQUENCE</scope>
    <source>
        <strain evidence="2">UTEX B ZZ1240</strain>
    </source>
</reference>
<feature type="compositionally biased region" description="Low complexity" evidence="1">
    <location>
        <begin position="1032"/>
        <end position="1046"/>
    </location>
</feature>
<dbReference type="EMBL" id="JAFCMP010000158">
    <property type="protein sequence ID" value="KAG5184580.1"/>
    <property type="molecule type" value="Genomic_DNA"/>
</dbReference>
<gene>
    <name evidence="2" type="ORF">JKP88DRAFT_255357</name>
</gene>
<feature type="region of interest" description="Disordered" evidence="1">
    <location>
        <begin position="13"/>
        <end position="49"/>
    </location>
</feature>
<keyword evidence="3" id="KW-1185">Reference proteome</keyword>